<sequence length="89" mass="9360">MTRQPSRKHWYEAEDFLHNRGLTLSSVSASPIVTQGDAPSPGPASGPAGPGFAHRARGWAAGPASVPSAALHSEQPGHRHRGAERHSAH</sequence>
<reference evidence="1 2" key="1">
    <citation type="submission" date="2024-09" db="EMBL/GenBank/DDBJ databases">
        <authorList>
            <person name="Lee S.D."/>
        </authorList>
    </citation>
    <scope>NUCLEOTIDE SEQUENCE [LARGE SCALE GENOMIC DNA]</scope>
    <source>
        <strain evidence="1 2">N1-1</strain>
    </source>
</reference>
<keyword evidence="2" id="KW-1185">Reference proteome</keyword>
<gene>
    <name evidence="1" type="ORF">ACEZDG_27475</name>
</gene>
<dbReference type="EMBL" id="JBHEZX010000014">
    <property type="protein sequence ID" value="MFC1413012.1"/>
    <property type="molecule type" value="Genomic_DNA"/>
</dbReference>
<name>A0ABV6VH24_9ACTN</name>
<accession>A0ABV6VH24</accession>
<evidence type="ECO:0000313" key="1">
    <source>
        <dbReference type="EMBL" id="MFC1413012.1"/>
    </source>
</evidence>
<dbReference type="Proteomes" id="UP001592582">
    <property type="component" value="Unassembled WGS sequence"/>
</dbReference>
<proteinExistence type="predicted"/>
<protein>
    <submittedName>
        <fullName evidence="1">Uncharacterized protein</fullName>
    </submittedName>
</protein>
<organism evidence="1 2">
    <name type="scientific">Streptacidiphilus alkalitolerans</name>
    <dbReference type="NCBI Taxonomy" id="3342712"/>
    <lineage>
        <taxon>Bacteria</taxon>
        <taxon>Bacillati</taxon>
        <taxon>Actinomycetota</taxon>
        <taxon>Actinomycetes</taxon>
        <taxon>Kitasatosporales</taxon>
        <taxon>Streptomycetaceae</taxon>
        <taxon>Streptacidiphilus</taxon>
    </lineage>
</organism>
<evidence type="ECO:0000313" key="2">
    <source>
        <dbReference type="Proteomes" id="UP001592582"/>
    </source>
</evidence>
<comment type="caution">
    <text evidence="1">The sequence shown here is derived from an EMBL/GenBank/DDBJ whole genome shotgun (WGS) entry which is preliminary data.</text>
</comment>